<proteinExistence type="predicted"/>
<organism evidence="2 3">
    <name type="scientific">Lophiotrema nucula</name>
    <dbReference type="NCBI Taxonomy" id="690887"/>
    <lineage>
        <taxon>Eukaryota</taxon>
        <taxon>Fungi</taxon>
        <taxon>Dikarya</taxon>
        <taxon>Ascomycota</taxon>
        <taxon>Pezizomycotina</taxon>
        <taxon>Dothideomycetes</taxon>
        <taxon>Pleosporomycetidae</taxon>
        <taxon>Pleosporales</taxon>
        <taxon>Lophiotremataceae</taxon>
        <taxon>Lophiotrema</taxon>
    </lineage>
</organism>
<sequence>MRACDESRKGRSRLTSPSNLDAQNRNGSRTHGSYTPNKRQRTPNEQTKLGELRQKTSSARQEPTPDSGYDEPISLPTPASSRTTKQVYIDLTQKDAKEVIDLTLDDDDAPLGAHTDAPARLAPQRNNATTEGNPRPKRSLEVVGDSTSESSSKRRRIASKPAGLEHVDERWCKALEEASSWEKDSVAERGVRPYLDIMKRPGAKAVESFDASTNEININKPYIWNGGTCVDVARYSLRDNIFNHMLSDENNTTGKIYDSGNELRALPEADTDKGEIQPVTKLMVAFSAPNPESALSLIDLKNIPNVKVRIPRLLRDLTHNEYPSRCSADINLTAKHCCIDLHIGNLRRNS</sequence>
<reference evidence="2" key="1">
    <citation type="journal article" date="2020" name="Stud. Mycol.">
        <title>101 Dothideomycetes genomes: a test case for predicting lifestyles and emergence of pathogens.</title>
        <authorList>
            <person name="Haridas S."/>
            <person name="Albert R."/>
            <person name="Binder M."/>
            <person name="Bloem J."/>
            <person name="Labutti K."/>
            <person name="Salamov A."/>
            <person name="Andreopoulos B."/>
            <person name="Baker S."/>
            <person name="Barry K."/>
            <person name="Bills G."/>
            <person name="Bluhm B."/>
            <person name="Cannon C."/>
            <person name="Castanera R."/>
            <person name="Culley D."/>
            <person name="Daum C."/>
            <person name="Ezra D."/>
            <person name="Gonzalez J."/>
            <person name="Henrissat B."/>
            <person name="Kuo A."/>
            <person name="Liang C."/>
            <person name="Lipzen A."/>
            <person name="Lutzoni F."/>
            <person name="Magnuson J."/>
            <person name="Mondo S."/>
            <person name="Nolan M."/>
            <person name="Ohm R."/>
            <person name="Pangilinan J."/>
            <person name="Park H.-J."/>
            <person name="Ramirez L."/>
            <person name="Alfaro M."/>
            <person name="Sun H."/>
            <person name="Tritt A."/>
            <person name="Yoshinaga Y."/>
            <person name="Zwiers L.-H."/>
            <person name="Turgeon B."/>
            <person name="Goodwin S."/>
            <person name="Spatafora J."/>
            <person name="Crous P."/>
            <person name="Grigoriev I."/>
        </authorList>
    </citation>
    <scope>NUCLEOTIDE SEQUENCE</scope>
    <source>
        <strain evidence="2">CBS 627.86</strain>
    </source>
</reference>
<evidence type="ECO:0000313" key="3">
    <source>
        <dbReference type="Proteomes" id="UP000799770"/>
    </source>
</evidence>
<evidence type="ECO:0000256" key="1">
    <source>
        <dbReference type="SAM" id="MobiDB-lite"/>
    </source>
</evidence>
<accession>A0A6A5ZID9</accession>
<name>A0A6A5ZID9_9PLEO</name>
<gene>
    <name evidence="2" type="ORF">BDV96DRAFT_342240</name>
</gene>
<dbReference type="Proteomes" id="UP000799770">
    <property type="component" value="Unassembled WGS sequence"/>
</dbReference>
<keyword evidence="3" id="KW-1185">Reference proteome</keyword>
<feature type="region of interest" description="Disordered" evidence="1">
    <location>
        <begin position="106"/>
        <end position="161"/>
    </location>
</feature>
<dbReference type="EMBL" id="ML977315">
    <property type="protein sequence ID" value="KAF2119272.1"/>
    <property type="molecule type" value="Genomic_DNA"/>
</dbReference>
<dbReference type="AlphaFoldDB" id="A0A6A5ZID9"/>
<feature type="region of interest" description="Disordered" evidence="1">
    <location>
        <begin position="1"/>
        <end position="84"/>
    </location>
</feature>
<feature type="compositionally biased region" description="Polar residues" evidence="1">
    <location>
        <begin position="13"/>
        <end position="47"/>
    </location>
</feature>
<protein>
    <submittedName>
        <fullName evidence="2">Uncharacterized protein</fullName>
    </submittedName>
</protein>
<evidence type="ECO:0000313" key="2">
    <source>
        <dbReference type="EMBL" id="KAF2119272.1"/>
    </source>
</evidence>